<feature type="compositionally biased region" description="Polar residues" evidence="1">
    <location>
        <begin position="491"/>
        <end position="504"/>
    </location>
</feature>
<feature type="region of interest" description="Disordered" evidence="1">
    <location>
        <begin position="1"/>
        <end position="90"/>
    </location>
</feature>
<feature type="compositionally biased region" description="Gly residues" evidence="1">
    <location>
        <begin position="76"/>
        <end position="86"/>
    </location>
</feature>
<proteinExistence type="predicted"/>
<feature type="compositionally biased region" description="Polar residues" evidence="1">
    <location>
        <begin position="1"/>
        <end position="16"/>
    </location>
</feature>
<feature type="compositionally biased region" description="Basic and acidic residues" evidence="1">
    <location>
        <begin position="424"/>
        <end position="435"/>
    </location>
</feature>
<dbReference type="EMBL" id="UYRU01072948">
    <property type="protein sequence ID" value="VDN22867.1"/>
    <property type="molecule type" value="Genomic_DNA"/>
</dbReference>
<evidence type="ECO:0000256" key="1">
    <source>
        <dbReference type="SAM" id="MobiDB-lite"/>
    </source>
</evidence>
<feature type="region of interest" description="Disordered" evidence="1">
    <location>
        <begin position="234"/>
        <end position="255"/>
    </location>
</feature>
<protein>
    <submittedName>
        <fullName evidence="2">Uncharacterized protein</fullName>
    </submittedName>
</protein>
<name>A0A3P7MHI5_DIBLA</name>
<feature type="non-terminal residue" evidence="2">
    <location>
        <position position="504"/>
    </location>
</feature>
<evidence type="ECO:0000313" key="2">
    <source>
        <dbReference type="EMBL" id="VDN22867.1"/>
    </source>
</evidence>
<gene>
    <name evidence="2" type="ORF">DILT_LOCUS14143</name>
</gene>
<dbReference type="Proteomes" id="UP000281553">
    <property type="component" value="Unassembled WGS sequence"/>
</dbReference>
<feature type="compositionally biased region" description="Polar residues" evidence="1">
    <location>
        <begin position="443"/>
        <end position="468"/>
    </location>
</feature>
<feature type="compositionally biased region" description="Basic residues" evidence="1">
    <location>
        <begin position="234"/>
        <end position="243"/>
    </location>
</feature>
<evidence type="ECO:0000313" key="3">
    <source>
        <dbReference type="Proteomes" id="UP000281553"/>
    </source>
</evidence>
<accession>A0A3P7MHI5</accession>
<reference evidence="2 3" key="1">
    <citation type="submission" date="2018-11" db="EMBL/GenBank/DDBJ databases">
        <authorList>
            <consortium name="Pathogen Informatics"/>
        </authorList>
    </citation>
    <scope>NUCLEOTIDE SEQUENCE [LARGE SCALE GENOMIC DNA]</scope>
</reference>
<feature type="compositionally biased region" description="Polar residues" evidence="1">
    <location>
        <begin position="24"/>
        <end position="35"/>
    </location>
</feature>
<keyword evidence="3" id="KW-1185">Reference proteome</keyword>
<feature type="compositionally biased region" description="Polar residues" evidence="1">
    <location>
        <begin position="46"/>
        <end position="57"/>
    </location>
</feature>
<dbReference type="AlphaFoldDB" id="A0A3P7MHI5"/>
<feature type="compositionally biased region" description="Polar residues" evidence="1">
    <location>
        <begin position="354"/>
        <end position="374"/>
    </location>
</feature>
<sequence>MSSVNVATTNADSNQPAAAAIEQSVGTKSSASPATFKSDVPAAAATSRSLSPTSVGSRPSKLSGGSSDADGEQEGGKGCGGAGAGTQSGQKTLRLTNAYMSDDGRIPEFAQPFEKTEDVCVSATSNILTDLSRHKCHTQVKQSDYFTTKTGEQMVSISDTEGRPDANYCLRRGNAHGEFEREDAPPPPPPPTKFKFRANQSLRRSIESGEYIEFLRRREHGGWNWFGRRKRRKKSPSHLKIGSRTRGCTNSQSSDRKVQVQPVKAEADYAEGIDAVTFNRRLKSLLVDNSEPNFENLIRLSCKLENYIALRRGKTKEELSMASKMVVDTDETPWDRPSSLPPNRAYSPDDAEQRTSVNSRSGLQSLTGNANAASPRSVREGGGSVRSPRLTLSISISSISSAERVSEGANKKERKGCFGRGKKKIEDESQRDWSRASKRSLILANTPNTKSMTSTNTGDSAGRKSTNNQKDRGCCGRGKKKNEDKTDQDLSSKGPSQMSTGSRR</sequence>
<feature type="compositionally biased region" description="Basic and acidic residues" evidence="1">
    <location>
        <begin position="481"/>
        <end position="490"/>
    </location>
</feature>
<organism evidence="2 3">
    <name type="scientific">Dibothriocephalus latus</name>
    <name type="common">Fish tapeworm</name>
    <name type="synonym">Diphyllobothrium latum</name>
    <dbReference type="NCBI Taxonomy" id="60516"/>
    <lineage>
        <taxon>Eukaryota</taxon>
        <taxon>Metazoa</taxon>
        <taxon>Spiralia</taxon>
        <taxon>Lophotrochozoa</taxon>
        <taxon>Platyhelminthes</taxon>
        <taxon>Cestoda</taxon>
        <taxon>Eucestoda</taxon>
        <taxon>Diphyllobothriidea</taxon>
        <taxon>Diphyllobothriidae</taxon>
        <taxon>Dibothriocephalus</taxon>
    </lineage>
</organism>
<feature type="region of interest" description="Disordered" evidence="1">
    <location>
        <begin position="324"/>
        <end position="504"/>
    </location>
</feature>